<protein>
    <submittedName>
        <fullName evidence="1">Uncharacterized protein</fullName>
    </submittedName>
</protein>
<reference evidence="1" key="2">
    <citation type="journal article" date="2015" name="Fish Shellfish Immunol.">
        <title>Early steps in the European eel (Anguilla anguilla)-Vibrio vulnificus interaction in the gills: Role of the RtxA13 toxin.</title>
        <authorList>
            <person name="Callol A."/>
            <person name="Pajuelo D."/>
            <person name="Ebbesson L."/>
            <person name="Teles M."/>
            <person name="MacKenzie S."/>
            <person name="Amaro C."/>
        </authorList>
    </citation>
    <scope>NUCLEOTIDE SEQUENCE</scope>
</reference>
<sequence length="25" mass="3006">MICPRTLRTAWKWPMTRTHASSSWT</sequence>
<name>A0A0E9RXN3_ANGAN</name>
<proteinExistence type="predicted"/>
<accession>A0A0E9RXN3</accession>
<organism evidence="1">
    <name type="scientific">Anguilla anguilla</name>
    <name type="common">European freshwater eel</name>
    <name type="synonym">Muraena anguilla</name>
    <dbReference type="NCBI Taxonomy" id="7936"/>
    <lineage>
        <taxon>Eukaryota</taxon>
        <taxon>Metazoa</taxon>
        <taxon>Chordata</taxon>
        <taxon>Craniata</taxon>
        <taxon>Vertebrata</taxon>
        <taxon>Euteleostomi</taxon>
        <taxon>Actinopterygii</taxon>
        <taxon>Neopterygii</taxon>
        <taxon>Teleostei</taxon>
        <taxon>Anguilliformes</taxon>
        <taxon>Anguillidae</taxon>
        <taxon>Anguilla</taxon>
    </lineage>
</organism>
<reference evidence="1" key="1">
    <citation type="submission" date="2014-11" db="EMBL/GenBank/DDBJ databases">
        <authorList>
            <person name="Amaro Gonzalez C."/>
        </authorList>
    </citation>
    <scope>NUCLEOTIDE SEQUENCE</scope>
</reference>
<dbReference type="AlphaFoldDB" id="A0A0E9RXN3"/>
<evidence type="ECO:0000313" key="1">
    <source>
        <dbReference type="EMBL" id="JAH33617.1"/>
    </source>
</evidence>
<dbReference type="EMBL" id="GBXM01074960">
    <property type="protein sequence ID" value="JAH33617.1"/>
    <property type="molecule type" value="Transcribed_RNA"/>
</dbReference>